<organism evidence="2 3">
    <name type="scientific">Skermanella aerolata</name>
    <dbReference type="NCBI Taxonomy" id="393310"/>
    <lineage>
        <taxon>Bacteria</taxon>
        <taxon>Pseudomonadati</taxon>
        <taxon>Pseudomonadota</taxon>
        <taxon>Alphaproteobacteria</taxon>
        <taxon>Rhodospirillales</taxon>
        <taxon>Azospirillaceae</taxon>
        <taxon>Skermanella</taxon>
    </lineage>
</organism>
<protein>
    <recommendedName>
        <fullName evidence="4">Tryptophan synthase subunit beta</fullName>
    </recommendedName>
</protein>
<comment type="caution">
    <text evidence="2">The sequence shown here is derived from an EMBL/GenBank/DDBJ whole genome shotgun (WGS) entry which is preliminary data.</text>
</comment>
<sequence>MTHIDDRRLDRRFERLEKQLPVKAARALRWLRDPGSTWIRIPTGILLIIGGLLSFLPVLGIWMLPLGLLLLAQDVPFLKRPTSRAMIRLERRWVEWRRRRALAKASRQ</sequence>
<proteinExistence type="predicted"/>
<dbReference type="RefSeq" id="WP_044437167.1">
    <property type="nucleotide sequence ID" value="NZ_BJYZ01000038.1"/>
</dbReference>
<keyword evidence="3" id="KW-1185">Reference proteome</keyword>
<dbReference type="Proteomes" id="UP000321523">
    <property type="component" value="Unassembled WGS sequence"/>
</dbReference>
<dbReference type="EMBL" id="BJYZ01000038">
    <property type="protein sequence ID" value="GEO42261.1"/>
    <property type="molecule type" value="Genomic_DNA"/>
</dbReference>
<feature type="transmembrane region" description="Helical" evidence="1">
    <location>
        <begin position="45"/>
        <end position="71"/>
    </location>
</feature>
<name>A0A512E0K8_9PROT</name>
<evidence type="ECO:0008006" key="4">
    <source>
        <dbReference type="Google" id="ProtNLM"/>
    </source>
</evidence>
<evidence type="ECO:0000313" key="2">
    <source>
        <dbReference type="EMBL" id="GEO42261.1"/>
    </source>
</evidence>
<reference evidence="2 3" key="1">
    <citation type="submission" date="2019-07" db="EMBL/GenBank/DDBJ databases">
        <title>Whole genome shotgun sequence of Skermanella aerolata NBRC 106429.</title>
        <authorList>
            <person name="Hosoyama A."/>
            <person name="Uohara A."/>
            <person name="Ohji S."/>
            <person name="Ichikawa N."/>
        </authorList>
    </citation>
    <scope>NUCLEOTIDE SEQUENCE [LARGE SCALE GENOMIC DNA]</scope>
    <source>
        <strain evidence="2 3">NBRC 106429</strain>
    </source>
</reference>
<gene>
    <name evidence="2" type="ORF">SAE02_64090</name>
</gene>
<evidence type="ECO:0000313" key="3">
    <source>
        <dbReference type="Proteomes" id="UP000321523"/>
    </source>
</evidence>
<keyword evidence="1" id="KW-0472">Membrane</keyword>
<dbReference type="AlphaFoldDB" id="A0A512E0K8"/>
<keyword evidence="1" id="KW-1133">Transmembrane helix</keyword>
<accession>A0A512E0K8</accession>
<evidence type="ECO:0000256" key="1">
    <source>
        <dbReference type="SAM" id="Phobius"/>
    </source>
</evidence>
<keyword evidence="1" id="KW-0812">Transmembrane</keyword>